<dbReference type="Pfam" id="PF13411">
    <property type="entry name" value="MerR_1"/>
    <property type="match status" value="1"/>
</dbReference>
<dbReference type="PROSITE" id="PS50937">
    <property type="entry name" value="HTH_MERR_2"/>
    <property type="match status" value="1"/>
</dbReference>
<dbReference type="GO" id="GO:0003700">
    <property type="term" value="F:DNA-binding transcription factor activity"/>
    <property type="evidence" value="ECO:0007669"/>
    <property type="project" value="InterPro"/>
</dbReference>
<dbReference type="PANTHER" id="PTHR30204">
    <property type="entry name" value="REDOX-CYCLING DRUG-SENSING TRANSCRIPTIONAL ACTIVATOR SOXR"/>
    <property type="match status" value="1"/>
</dbReference>
<dbReference type="InterPro" id="IPR009061">
    <property type="entry name" value="DNA-bd_dom_put_sf"/>
</dbReference>
<dbReference type="GO" id="GO:0003677">
    <property type="term" value="F:DNA binding"/>
    <property type="evidence" value="ECO:0007669"/>
    <property type="project" value="UniProtKB-KW"/>
</dbReference>
<dbReference type="PANTHER" id="PTHR30204:SF97">
    <property type="entry name" value="MERR FAMILY REGULATORY PROTEIN"/>
    <property type="match status" value="1"/>
</dbReference>
<dbReference type="Gene3D" id="1.10.1660.10">
    <property type="match status" value="1"/>
</dbReference>
<sequence length="257" mass="28930">MNKDSFLTIGQLAKLAQTRSSTLRYYEKEGLLTPNGRSPSGYRLYKPKASDRLYFIQRAQRLGFSLADIRTLLAGWDEGKIDSKTLSQLAESRFIALEKQLTELLVMRHELDLFLQDVQTRRAALPYDQLSELMTRLCSHPAAQTPASTLLDWLEHYGDCVLNTAVGHSLLNTLRGQHVHIWQEDNAYHILIVSTDPLIGNALEQLTQLEANCSMYSDDAIPPQFSHNDEGFLLTATGESSFILARLFLALENESAS</sequence>
<organism evidence="3">
    <name type="scientific">hydrothermal vent metagenome</name>
    <dbReference type="NCBI Taxonomy" id="652676"/>
    <lineage>
        <taxon>unclassified sequences</taxon>
        <taxon>metagenomes</taxon>
        <taxon>ecological metagenomes</taxon>
    </lineage>
</organism>
<reference evidence="3" key="1">
    <citation type="submission" date="2018-06" db="EMBL/GenBank/DDBJ databases">
        <authorList>
            <person name="Zhirakovskaya E."/>
        </authorList>
    </citation>
    <scope>NUCLEOTIDE SEQUENCE</scope>
</reference>
<dbReference type="AlphaFoldDB" id="A0A3B0UJL6"/>
<protein>
    <submittedName>
        <fullName evidence="3">Transcriptional regulator, MerR family</fullName>
    </submittedName>
</protein>
<gene>
    <name evidence="3" type="ORF">MNBD_CHLOROFLEXI01-1312</name>
</gene>
<evidence type="ECO:0000259" key="2">
    <source>
        <dbReference type="PROSITE" id="PS50937"/>
    </source>
</evidence>
<evidence type="ECO:0000256" key="1">
    <source>
        <dbReference type="ARBA" id="ARBA00023125"/>
    </source>
</evidence>
<feature type="domain" description="HTH merR-type" evidence="2">
    <location>
        <begin position="6"/>
        <end position="75"/>
    </location>
</feature>
<dbReference type="InterPro" id="IPR047057">
    <property type="entry name" value="MerR_fam"/>
</dbReference>
<accession>A0A3B0UJL6</accession>
<proteinExistence type="predicted"/>
<dbReference type="EMBL" id="UOEU01000200">
    <property type="protein sequence ID" value="VAW31321.1"/>
    <property type="molecule type" value="Genomic_DNA"/>
</dbReference>
<name>A0A3B0UJL6_9ZZZZ</name>
<keyword evidence="1" id="KW-0238">DNA-binding</keyword>
<dbReference type="PRINTS" id="PR00040">
    <property type="entry name" value="HTHMERR"/>
</dbReference>
<dbReference type="SUPFAM" id="SSF46955">
    <property type="entry name" value="Putative DNA-binding domain"/>
    <property type="match status" value="1"/>
</dbReference>
<dbReference type="SMART" id="SM00422">
    <property type="entry name" value="HTH_MERR"/>
    <property type="match status" value="1"/>
</dbReference>
<dbReference type="InterPro" id="IPR000551">
    <property type="entry name" value="MerR-type_HTH_dom"/>
</dbReference>
<evidence type="ECO:0000313" key="3">
    <source>
        <dbReference type="EMBL" id="VAW31321.1"/>
    </source>
</evidence>